<dbReference type="PROSITE" id="PS00280">
    <property type="entry name" value="BPTI_KUNITZ_1"/>
    <property type="match status" value="1"/>
</dbReference>
<organism evidence="3 4">
    <name type="scientific">Necator americanus</name>
    <name type="common">Human hookworm</name>
    <dbReference type="NCBI Taxonomy" id="51031"/>
    <lineage>
        <taxon>Eukaryota</taxon>
        <taxon>Metazoa</taxon>
        <taxon>Ecdysozoa</taxon>
        <taxon>Nematoda</taxon>
        <taxon>Chromadorea</taxon>
        <taxon>Rhabditida</taxon>
        <taxon>Rhabditina</taxon>
        <taxon>Rhabditomorpha</taxon>
        <taxon>Strongyloidea</taxon>
        <taxon>Ancylostomatidae</taxon>
        <taxon>Bunostominae</taxon>
        <taxon>Necator</taxon>
    </lineage>
</organism>
<dbReference type="Proteomes" id="UP001303046">
    <property type="component" value="Unassembled WGS sequence"/>
</dbReference>
<keyword evidence="4" id="KW-1185">Reference proteome</keyword>
<evidence type="ECO:0000256" key="1">
    <source>
        <dbReference type="SAM" id="SignalP"/>
    </source>
</evidence>
<dbReference type="Pfam" id="PF00014">
    <property type="entry name" value="Kunitz_BPTI"/>
    <property type="match status" value="1"/>
</dbReference>
<keyword evidence="1" id="KW-0732">Signal</keyword>
<evidence type="ECO:0000313" key="3">
    <source>
        <dbReference type="EMBL" id="KAK6758699.1"/>
    </source>
</evidence>
<dbReference type="SUPFAM" id="SSF57362">
    <property type="entry name" value="BPTI-like"/>
    <property type="match status" value="2"/>
</dbReference>
<name>A0ABR1E7P5_NECAM</name>
<dbReference type="PANTHER" id="PTHR46339">
    <property type="entry name" value="PROTEIN CBG15282-RELATED"/>
    <property type="match status" value="1"/>
</dbReference>
<feature type="signal peptide" evidence="1">
    <location>
        <begin position="1"/>
        <end position="22"/>
    </location>
</feature>
<accession>A0ABR1E7P5</accession>
<feature type="chain" id="PRO_5047089117" description="BPTI/Kunitz inhibitor domain-containing protein" evidence="1">
    <location>
        <begin position="23"/>
        <end position="290"/>
    </location>
</feature>
<dbReference type="EMBL" id="JAVFWL010000005">
    <property type="protein sequence ID" value="KAK6758699.1"/>
    <property type="molecule type" value="Genomic_DNA"/>
</dbReference>
<dbReference type="InterPro" id="IPR036880">
    <property type="entry name" value="Kunitz_BPTI_sf"/>
</dbReference>
<evidence type="ECO:0000313" key="4">
    <source>
        <dbReference type="Proteomes" id="UP001303046"/>
    </source>
</evidence>
<dbReference type="InterPro" id="IPR002223">
    <property type="entry name" value="Kunitz_BPTI"/>
</dbReference>
<dbReference type="PROSITE" id="PS50279">
    <property type="entry name" value="BPTI_KUNITZ_2"/>
    <property type="match status" value="1"/>
</dbReference>
<comment type="caution">
    <text evidence="3">The sequence shown here is derived from an EMBL/GenBank/DDBJ whole genome shotgun (WGS) entry which is preliminary data.</text>
</comment>
<sequence length="290" mass="32002">MCRISGGQMIVFILCALPASLALDCLVAKDVGVECDKPTQRMFYYDSHYKVCQPFQYRGCGGNSNRFSTAQECREQCPNGGTSGTTTMSPVLAGSDAVFIPRGNSHDQWMKAEKCGSNYLIPNAQYIRPNPSCPPNHSLENGVCCPTKDYVCSLRDDSGSFMDGIEDRPRFAWNHAVKSCDRFSYFGWGRRFGGYPGGGWGGGNGYGGGVNQGYYGGYNPYQQSGGWVRRSSSSHEHWRRHHWGRGYGGYGGWGGGYGGGVYPGYYGGYYPYQQYGGWIENPFPLSPQIF</sequence>
<evidence type="ECO:0000259" key="2">
    <source>
        <dbReference type="PROSITE" id="PS50279"/>
    </source>
</evidence>
<protein>
    <recommendedName>
        <fullName evidence="2">BPTI/Kunitz inhibitor domain-containing protein</fullName>
    </recommendedName>
</protein>
<dbReference type="PRINTS" id="PR00759">
    <property type="entry name" value="BASICPTASE"/>
</dbReference>
<reference evidence="3 4" key="1">
    <citation type="submission" date="2023-08" db="EMBL/GenBank/DDBJ databases">
        <title>A Necator americanus chromosomal reference genome.</title>
        <authorList>
            <person name="Ilik V."/>
            <person name="Petrzelkova K.J."/>
            <person name="Pardy F."/>
            <person name="Fuh T."/>
            <person name="Niatou-Singa F.S."/>
            <person name="Gouil Q."/>
            <person name="Baker L."/>
            <person name="Ritchie M.E."/>
            <person name="Jex A.R."/>
            <person name="Gazzola D."/>
            <person name="Li H."/>
            <person name="Toshio Fujiwara R."/>
            <person name="Zhan B."/>
            <person name="Aroian R.V."/>
            <person name="Pafco B."/>
            <person name="Schwarz E.M."/>
        </authorList>
    </citation>
    <scope>NUCLEOTIDE SEQUENCE [LARGE SCALE GENOMIC DNA]</scope>
    <source>
        <strain evidence="3 4">Aroian</strain>
        <tissue evidence="3">Whole animal</tissue>
    </source>
</reference>
<feature type="domain" description="BPTI/Kunitz inhibitor" evidence="2">
    <location>
        <begin position="25"/>
        <end position="77"/>
    </location>
</feature>
<dbReference type="InterPro" id="IPR020901">
    <property type="entry name" value="Prtase_inh_Kunz-CS"/>
</dbReference>
<dbReference type="Gene3D" id="4.10.410.10">
    <property type="entry name" value="Pancreatic trypsin inhibitor Kunitz domain"/>
    <property type="match status" value="1"/>
</dbReference>
<dbReference type="SMART" id="SM00131">
    <property type="entry name" value="KU"/>
    <property type="match status" value="2"/>
</dbReference>
<gene>
    <name evidence="3" type="primary">Necator_chrV.g20910</name>
    <name evidence="3" type="ORF">RB195_016117</name>
</gene>
<dbReference type="InterPro" id="IPR053014">
    <property type="entry name" value="Cuticle_assoc_divergent"/>
</dbReference>
<proteinExistence type="predicted"/>